<comment type="caution">
    <text evidence="1">The sequence shown here is derived from an EMBL/GenBank/DDBJ whole genome shotgun (WGS) entry which is preliminary data.</text>
</comment>
<sequence length="66" mass="8164">MCRFTWRCSYNMTDQHNEIRHEIYPKLEKYYSSKGYILQIVDMRWEVFESTSNEQLITDICFNETK</sequence>
<accession>A0A819WR60</accession>
<organism evidence="1 2">
    <name type="scientific">Adineta steineri</name>
    <dbReference type="NCBI Taxonomy" id="433720"/>
    <lineage>
        <taxon>Eukaryota</taxon>
        <taxon>Metazoa</taxon>
        <taxon>Spiralia</taxon>
        <taxon>Gnathifera</taxon>
        <taxon>Rotifera</taxon>
        <taxon>Eurotatoria</taxon>
        <taxon>Bdelloidea</taxon>
        <taxon>Adinetida</taxon>
        <taxon>Adinetidae</taxon>
        <taxon>Adineta</taxon>
    </lineage>
</organism>
<dbReference type="AlphaFoldDB" id="A0A819WR60"/>
<reference evidence="1" key="1">
    <citation type="submission" date="2021-02" db="EMBL/GenBank/DDBJ databases">
        <authorList>
            <person name="Nowell W R."/>
        </authorList>
    </citation>
    <scope>NUCLEOTIDE SEQUENCE</scope>
</reference>
<gene>
    <name evidence="1" type="ORF">OKA104_LOCUS37149</name>
</gene>
<proteinExistence type="predicted"/>
<evidence type="ECO:0000313" key="1">
    <source>
        <dbReference type="EMBL" id="CAF4128969.1"/>
    </source>
</evidence>
<dbReference type="EMBL" id="CAJOAY010006071">
    <property type="protein sequence ID" value="CAF4128969.1"/>
    <property type="molecule type" value="Genomic_DNA"/>
</dbReference>
<name>A0A819WR60_9BILA</name>
<evidence type="ECO:0000313" key="2">
    <source>
        <dbReference type="Proteomes" id="UP000663881"/>
    </source>
</evidence>
<dbReference type="Proteomes" id="UP000663881">
    <property type="component" value="Unassembled WGS sequence"/>
</dbReference>
<protein>
    <submittedName>
        <fullName evidence="1">Uncharacterized protein</fullName>
    </submittedName>
</protein>